<evidence type="ECO:0000313" key="13">
    <source>
        <dbReference type="Proteomes" id="UP000256779"/>
    </source>
</evidence>
<dbReference type="RefSeq" id="WP_115867686.1">
    <property type="nucleotide sequence ID" value="NZ_QREG01000006.1"/>
</dbReference>
<dbReference type="OrthoDB" id="857501at2"/>
<evidence type="ECO:0000256" key="9">
    <source>
        <dbReference type="ARBA" id="ARBA00032230"/>
    </source>
</evidence>
<reference evidence="12 13" key="1">
    <citation type="submission" date="2018-07" db="EMBL/GenBank/DDBJ databases">
        <title>Genomic Encyclopedia of Type Strains, Phase IV (KMG-IV): sequencing the most valuable type-strain genomes for metagenomic binning, comparative biology and taxonomic classification.</title>
        <authorList>
            <person name="Goeker M."/>
        </authorList>
    </citation>
    <scope>NUCLEOTIDE SEQUENCE [LARGE SCALE GENOMIC DNA]</scope>
    <source>
        <strain evidence="12 13">DSM 4134</strain>
    </source>
</reference>
<dbReference type="Pfam" id="PF16353">
    <property type="entry name" value="LacZ_4"/>
    <property type="match status" value="1"/>
</dbReference>
<dbReference type="SUPFAM" id="SSF49785">
    <property type="entry name" value="Galactose-binding domain-like"/>
    <property type="match status" value="1"/>
</dbReference>
<comment type="caution">
    <text evidence="12">The sequence shown here is derived from an EMBL/GenBank/DDBJ whole genome shotgun (WGS) entry which is preliminary data.</text>
</comment>
<dbReference type="InterPro" id="IPR004199">
    <property type="entry name" value="B-gal_small/dom_5"/>
</dbReference>
<dbReference type="InterPro" id="IPR017853">
    <property type="entry name" value="GH"/>
</dbReference>
<dbReference type="PRINTS" id="PR00132">
    <property type="entry name" value="GLHYDRLASE2"/>
</dbReference>
<dbReference type="InterPro" id="IPR032312">
    <property type="entry name" value="LacZ_4"/>
</dbReference>
<dbReference type="InterPro" id="IPR050347">
    <property type="entry name" value="Bact_Beta-galactosidase"/>
</dbReference>
<evidence type="ECO:0000313" key="12">
    <source>
        <dbReference type="EMBL" id="REE00165.1"/>
    </source>
</evidence>
<evidence type="ECO:0000256" key="1">
    <source>
        <dbReference type="ARBA" id="ARBA00001412"/>
    </source>
</evidence>
<dbReference type="InterPro" id="IPR013783">
    <property type="entry name" value="Ig-like_fold"/>
</dbReference>
<evidence type="ECO:0000256" key="3">
    <source>
        <dbReference type="ARBA" id="ARBA00007401"/>
    </source>
</evidence>
<proteinExistence type="inferred from homology"/>
<dbReference type="PROSITE" id="PS00719">
    <property type="entry name" value="GLYCOSYL_HYDROL_F2_1"/>
    <property type="match status" value="1"/>
</dbReference>
<dbReference type="Gene3D" id="2.60.40.10">
    <property type="entry name" value="Immunoglobulins"/>
    <property type="match status" value="2"/>
</dbReference>
<dbReference type="GO" id="GO:0009341">
    <property type="term" value="C:beta-galactosidase complex"/>
    <property type="evidence" value="ECO:0007669"/>
    <property type="project" value="InterPro"/>
</dbReference>
<dbReference type="Pfam" id="PF02837">
    <property type="entry name" value="Glyco_hydro_2_N"/>
    <property type="match status" value="1"/>
</dbReference>
<dbReference type="InterPro" id="IPR006101">
    <property type="entry name" value="Glyco_hydro_2"/>
</dbReference>
<comment type="catalytic activity">
    <reaction evidence="1 10">
        <text>Hydrolysis of terminal non-reducing beta-D-galactose residues in beta-D-galactosides.</text>
        <dbReference type="EC" id="3.2.1.23"/>
    </reaction>
</comment>
<accession>A0A3D9L481</accession>
<keyword evidence="6 10" id="KW-0378">Hydrolase</keyword>
<dbReference type="InterPro" id="IPR006102">
    <property type="entry name" value="Ig-like_GH2"/>
</dbReference>
<dbReference type="InterPro" id="IPR036156">
    <property type="entry name" value="Beta-gal/glucu_dom_sf"/>
</dbReference>
<keyword evidence="8 10" id="KW-0326">Glycosidase</keyword>
<dbReference type="Gene3D" id="3.20.20.80">
    <property type="entry name" value="Glycosidases"/>
    <property type="match status" value="1"/>
</dbReference>
<keyword evidence="13" id="KW-1185">Reference proteome</keyword>
<dbReference type="Gene3D" id="2.60.120.260">
    <property type="entry name" value="Galactose-binding domain-like"/>
    <property type="match status" value="1"/>
</dbReference>
<gene>
    <name evidence="12" type="ORF">C7460_106104</name>
</gene>
<feature type="domain" description="Beta galactosidase small chain/" evidence="11">
    <location>
        <begin position="755"/>
        <end position="1031"/>
    </location>
</feature>
<dbReference type="Pfam" id="PF02836">
    <property type="entry name" value="Glyco_hydro_2_C"/>
    <property type="match status" value="1"/>
</dbReference>
<dbReference type="EMBL" id="QREG01000006">
    <property type="protein sequence ID" value="REE00165.1"/>
    <property type="molecule type" value="Genomic_DNA"/>
</dbReference>
<evidence type="ECO:0000256" key="10">
    <source>
        <dbReference type="RuleBase" id="RU361154"/>
    </source>
</evidence>
<dbReference type="GO" id="GO:0005990">
    <property type="term" value="P:lactose catabolic process"/>
    <property type="evidence" value="ECO:0007669"/>
    <property type="project" value="TreeGrafter"/>
</dbReference>
<evidence type="ECO:0000256" key="6">
    <source>
        <dbReference type="ARBA" id="ARBA00022801"/>
    </source>
</evidence>
<dbReference type="GO" id="GO:0030246">
    <property type="term" value="F:carbohydrate binding"/>
    <property type="evidence" value="ECO:0007669"/>
    <property type="project" value="InterPro"/>
</dbReference>
<name>A0A3D9L481_MARFU</name>
<dbReference type="Proteomes" id="UP000256779">
    <property type="component" value="Unassembled WGS sequence"/>
</dbReference>
<protein>
    <recommendedName>
        <fullName evidence="5 10">Beta-galactosidase</fullName>
        <ecNumber evidence="5 10">3.2.1.23</ecNumber>
    </recommendedName>
    <alternativeName>
        <fullName evidence="9 10">Lactase</fullName>
    </alternativeName>
</protein>
<dbReference type="InterPro" id="IPR008979">
    <property type="entry name" value="Galactose-bd-like_sf"/>
</dbReference>
<dbReference type="AlphaFoldDB" id="A0A3D9L481"/>
<dbReference type="Pfam" id="PF02929">
    <property type="entry name" value="Bgal_small_N"/>
    <property type="match status" value="1"/>
</dbReference>
<dbReference type="InterPro" id="IPR023230">
    <property type="entry name" value="Glyco_hydro_2_CS"/>
</dbReference>
<dbReference type="InterPro" id="IPR011013">
    <property type="entry name" value="Gal_mutarotase_sf_dom"/>
</dbReference>
<dbReference type="Gene3D" id="2.70.98.10">
    <property type="match status" value="1"/>
</dbReference>
<comment type="cofactor">
    <cofactor evidence="2">
        <name>Ca(2+)</name>
        <dbReference type="ChEBI" id="CHEBI:29108"/>
    </cofactor>
</comment>
<evidence type="ECO:0000256" key="7">
    <source>
        <dbReference type="ARBA" id="ARBA00022837"/>
    </source>
</evidence>
<evidence type="ECO:0000256" key="8">
    <source>
        <dbReference type="ARBA" id="ARBA00023295"/>
    </source>
</evidence>
<dbReference type="FunFam" id="3.20.20.80:FF:000121">
    <property type="entry name" value="Beta-galactosidase"/>
    <property type="match status" value="1"/>
</dbReference>
<dbReference type="PANTHER" id="PTHR46323:SF2">
    <property type="entry name" value="BETA-GALACTOSIDASE"/>
    <property type="match status" value="1"/>
</dbReference>
<dbReference type="SUPFAM" id="SSF49303">
    <property type="entry name" value="beta-Galactosidase/glucuronidase domain"/>
    <property type="match status" value="2"/>
</dbReference>
<dbReference type="PANTHER" id="PTHR46323">
    <property type="entry name" value="BETA-GALACTOSIDASE"/>
    <property type="match status" value="1"/>
</dbReference>
<dbReference type="Pfam" id="PF00703">
    <property type="entry name" value="Glyco_hydro_2"/>
    <property type="match status" value="1"/>
</dbReference>
<dbReference type="SUPFAM" id="SSF51445">
    <property type="entry name" value="(Trans)glycosidases"/>
    <property type="match status" value="1"/>
</dbReference>
<dbReference type="GO" id="GO:0004565">
    <property type="term" value="F:beta-galactosidase activity"/>
    <property type="evidence" value="ECO:0007669"/>
    <property type="project" value="UniProtKB-EC"/>
</dbReference>
<dbReference type="SUPFAM" id="SSF74650">
    <property type="entry name" value="Galactose mutarotase-like"/>
    <property type="match status" value="1"/>
</dbReference>
<evidence type="ECO:0000256" key="5">
    <source>
        <dbReference type="ARBA" id="ARBA00012756"/>
    </source>
</evidence>
<organism evidence="12 13">
    <name type="scientific">Marinoscillum furvescens DSM 4134</name>
    <dbReference type="NCBI Taxonomy" id="1122208"/>
    <lineage>
        <taxon>Bacteria</taxon>
        <taxon>Pseudomonadati</taxon>
        <taxon>Bacteroidota</taxon>
        <taxon>Cytophagia</taxon>
        <taxon>Cytophagales</taxon>
        <taxon>Reichenbachiellaceae</taxon>
        <taxon>Marinoscillum</taxon>
    </lineage>
</organism>
<comment type="similarity">
    <text evidence="3 10">Belongs to the glycosyl hydrolase 2 family.</text>
</comment>
<dbReference type="InterPro" id="IPR006104">
    <property type="entry name" value="Glyco_hydro_2_N"/>
</dbReference>
<evidence type="ECO:0000256" key="2">
    <source>
        <dbReference type="ARBA" id="ARBA00001913"/>
    </source>
</evidence>
<dbReference type="InterPro" id="IPR014718">
    <property type="entry name" value="GH-type_carb-bd"/>
</dbReference>
<sequence length="1063" mass="122083">MKRLFVPIIFLLACKLTFGQTFKEFMDPSIVGVNKVLPHDRVFVFEQNEKLEHLEYPSSENYQSLNGQWSFKWVFKPADRPLDFFREGYDYSGWNQINVPANMELEGYGVPIYLNHPYEFTRKPEPPKVPDHWNPVGSYIREIELDQHWVNERTVIHFGSVKSAIYLWVNGAYVGYSQGSKTPTEWDISHVLKEGKNTIAFQVFRFSDGSFLECQDFWRLSGVQRDVYLYRTPKTFVSDLNVRAGLSSDYINGVFDLEVELENKSEKKTSESVSVSLRAPDGTEVYNETKSLNIKAGANLNVSFATVVEACMRWSAEVPNLYDLQISYGNGKVIKKKIGFRSVEIKNAQMLVNGKAVLVKGANRHEHDPTTGHYLTRELMEKDAKLMKSLNINAVRTSHYPNDPYWYDLCDQYGLYVVDEANIESHALGAAKQRPYDADKHIANDPEWELAHLDRVQRMYERDKNHPSVIAWSLGNECGDGINFIKAYDWLKAQDSRPVMFEQANLKTHTDIFAPMYMSLDDMVNYAKHNYHYRPLIQCEYAHAMGNSIGNLQDYWDAIEQYPKLQGGFIWDWVDQGMEAFTDSGERYFAYGGDFGPDTLRNDNNFCINGIVNPDRKLNPHAHEVRYVYQNFKAELVNAQEGKVLITNEFSFRSYEEMELVWEVVANGAVTEEGILNVALAPGAAEVITVPFSKEWPADKEVFLNLRLISHQETFQSGPVTIAEEQLLLESPQKTQAPLMSKAKVRIKETDNQVKITSGDFEVAFDANSGELTNIQKGEKQFLVRSPQADFWRVPTDNDYGNKMVARLGVWKDAHKSKTLDEFEVTATSRGTAKVSVRYTIEDVGALLMLDYEVGGNGEIVLDYAYITAPNRKLPEIPRVGMNLGLSGDLSQAKWYGRGPHENYIDRKLSAKVGIYEAPVEDLYFQYIRPQEGGYRTDVRWLKLRDQEGNGLMVSGYPVFAFNASYYEKEDFSSTVKKQRTHTTDLQKRDYIVLNIDYEQMGVGGDNSWRAHTHDEYKLQSQEYYYTTSLKFYTAEDEVKPEADYVYEVKDWAGKPVMTEYYE</sequence>
<comment type="subunit">
    <text evidence="4">Monomer.</text>
</comment>
<dbReference type="InterPro" id="IPR006103">
    <property type="entry name" value="Glyco_hydro_2_cat"/>
</dbReference>
<evidence type="ECO:0000259" key="11">
    <source>
        <dbReference type="SMART" id="SM01038"/>
    </source>
</evidence>
<keyword evidence="7" id="KW-0106">Calcium</keyword>
<dbReference type="EC" id="3.2.1.23" evidence="5 10"/>
<evidence type="ECO:0000256" key="4">
    <source>
        <dbReference type="ARBA" id="ARBA00011245"/>
    </source>
</evidence>
<dbReference type="SMART" id="SM01038">
    <property type="entry name" value="Bgal_small_N"/>
    <property type="match status" value="1"/>
</dbReference>